<keyword evidence="1" id="KW-0472">Membrane</keyword>
<reference evidence="3" key="1">
    <citation type="journal article" date="2018" name="Antonie Van Leeuwenhoek">
        <title>Proteinivorax hydrogeniformans sp. nov., an anaerobic, haloalkaliphilic bacterium fermenting proteinaceous compounds with high hydrogen production.</title>
        <authorList>
            <person name="Boltyanskaya Y."/>
            <person name="Detkova E."/>
            <person name="Pimenov N."/>
            <person name="Kevbrin V."/>
        </authorList>
    </citation>
    <scope>NUCLEOTIDE SEQUENCE</scope>
    <source>
        <strain evidence="3">Z-710</strain>
    </source>
</reference>
<organism evidence="3">
    <name type="scientific">Proteinivorax hydrogeniformans</name>
    <dbReference type="NCBI Taxonomy" id="1826727"/>
    <lineage>
        <taxon>Bacteria</taxon>
        <taxon>Bacillati</taxon>
        <taxon>Bacillota</taxon>
        <taxon>Clostridia</taxon>
        <taxon>Eubacteriales</taxon>
        <taxon>Proteinivoracaceae</taxon>
        <taxon>Proteinivorax</taxon>
    </lineage>
</organism>
<name>A0AAU8HSE3_9FIRM</name>
<dbReference type="Pfam" id="PF13548">
    <property type="entry name" value="DUF4126"/>
    <property type="match status" value="1"/>
</dbReference>
<evidence type="ECO:0000313" key="3">
    <source>
        <dbReference type="EMBL" id="XCI28245.1"/>
    </source>
</evidence>
<reference evidence="3" key="2">
    <citation type="submission" date="2024-06" db="EMBL/GenBank/DDBJ databases">
        <authorList>
            <person name="Petrova K.O."/>
            <person name="Toshchakov S.V."/>
            <person name="Boltjanskaja Y.V."/>
            <person name="Kevbrin V.V."/>
        </authorList>
    </citation>
    <scope>NUCLEOTIDE SEQUENCE</scope>
    <source>
        <strain evidence="3">Z-710</strain>
    </source>
</reference>
<evidence type="ECO:0000259" key="2">
    <source>
        <dbReference type="Pfam" id="PF13548"/>
    </source>
</evidence>
<accession>A0AAU8HSE3</accession>
<feature type="transmembrane region" description="Helical" evidence="1">
    <location>
        <begin position="145"/>
        <end position="174"/>
    </location>
</feature>
<dbReference type="AlphaFoldDB" id="A0AAU8HSE3"/>
<protein>
    <submittedName>
        <fullName evidence="3">DUF4126 domain-containing protein</fullName>
    </submittedName>
</protein>
<dbReference type="RefSeq" id="WP_353892819.1">
    <property type="nucleotide sequence ID" value="NZ_CP159485.1"/>
</dbReference>
<evidence type="ECO:0000256" key="1">
    <source>
        <dbReference type="SAM" id="Phobius"/>
    </source>
</evidence>
<proteinExistence type="predicted"/>
<dbReference type="EMBL" id="CP159485">
    <property type="protein sequence ID" value="XCI28245.1"/>
    <property type="molecule type" value="Genomic_DNA"/>
</dbReference>
<keyword evidence="1" id="KW-0812">Transmembrane</keyword>
<keyword evidence="1" id="KW-1133">Transmembrane helix</keyword>
<feature type="domain" description="DUF4126" evidence="2">
    <location>
        <begin position="5"/>
        <end position="175"/>
    </location>
</feature>
<feature type="transmembrane region" description="Helical" evidence="1">
    <location>
        <begin position="76"/>
        <end position="94"/>
    </location>
</feature>
<sequence length="186" mass="19776">MFLNLLTGIGLSTAAGFRVFIPLLTMSVASYYGIISPPDNFEWIASSQAITILSIATISELIAYEIPWFNNIVNMISIPFATVAGILLTASFLTEVSPLHQWSLAIIAGGGTALATDVFSNTAQVAVTTATGGTANPILSLFESAITIIISMIVILAITLPIALIIIPFILMLFRSTVKSKRLKQG</sequence>
<feature type="transmembrane region" description="Helical" evidence="1">
    <location>
        <begin position="43"/>
        <end position="64"/>
    </location>
</feature>
<dbReference type="InterPro" id="IPR025196">
    <property type="entry name" value="DUF4126"/>
</dbReference>
<gene>
    <name evidence="3" type="ORF">PRVXH_002197</name>
</gene>